<accession>Q9GV14</accession>
<dbReference type="GO" id="GO:0016787">
    <property type="term" value="F:hydrolase activity"/>
    <property type="evidence" value="ECO:0007669"/>
    <property type="project" value="UniProtKB-KW"/>
</dbReference>
<dbReference type="Pfam" id="PF00270">
    <property type="entry name" value="DEAD"/>
    <property type="match status" value="1"/>
</dbReference>
<dbReference type="GO" id="GO:0003724">
    <property type="term" value="F:RNA helicase activity"/>
    <property type="evidence" value="ECO:0007669"/>
    <property type="project" value="UniProtKB-EC"/>
</dbReference>
<dbReference type="PROSITE" id="PS00039">
    <property type="entry name" value="DEAD_ATP_HELICASE"/>
    <property type="match status" value="1"/>
</dbReference>
<feature type="compositionally biased region" description="Polar residues" evidence="11">
    <location>
        <begin position="618"/>
        <end position="628"/>
    </location>
</feature>
<comment type="similarity">
    <text evidence="7">Belongs to the DEAD box helicase family. DDX3/DED1 subfamily.</text>
</comment>
<keyword evidence="4 10" id="KW-0347">Helicase</keyword>
<feature type="domain" description="Helicase C-terminal" evidence="13">
    <location>
        <begin position="402"/>
        <end position="565"/>
    </location>
</feature>
<reference evidence="15" key="1">
    <citation type="journal article" date="2001" name="Dev. Genes Evol.">
        <title>Universal occurrence of the vasa-related genes among metazoans and their germline expression in Hydra.</title>
        <authorList>
            <person name="Mochizuki K."/>
            <person name="Nishimiya-Fujisawa C."/>
            <person name="Fujisawa T."/>
        </authorList>
    </citation>
    <scope>NUCLEOTIDE SEQUENCE</scope>
</reference>
<keyword evidence="6" id="KW-0694">RNA-binding</keyword>
<evidence type="ECO:0000256" key="3">
    <source>
        <dbReference type="ARBA" id="ARBA00022801"/>
    </source>
</evidence>
<dbReference type="Gene3D" id="3.40.50.300">
    <property type="entry name" value="P-loop containing nucleotide triphosphate hydrolases"/>
    <property type="match status" value="2"/>
</dbReference>
<dbReference type="GO" id="GO:0005524">
    <property type="term" value="F:ATP binding"/>
    <property type="evidence" value="ECO:0007669"/>
    <property type="project" value="UniProtKB-KW"/>
</dbReference>
<dbReference type="InterPro" id="IPR014001">
    <property type="entry name" value="Helicase_ATP-bd"/>
</dbReference>
<dbReference type="PROSITE" id="PS51195">
    <property type="entry name" value="Q_MOTIF"/>
    <property type="match status" value="1"/>
</dbReference>
<feature type="region of interest" description="Disordered" evidence="11">
    <location>
        <begin position="571"/>
        <end position="628"/>
    </location>
</feature>
<keyword evidence="3 10" id="KW-0378">Hydrolase</keyword>
<gene>
    <name evidence="15" type="primary">CnPL10</name>
</gene>
<dbReference type="InterPro" id="IPR011545">
    <property type="entry name" value="DEAD/DEAH_box_helicase_dom"/>
</dbReference>
<evidence type="ECO:0000256" key="5">
    <source>
        <dbReference type="ARBA" id="ARBA00022840"/>
    </source>
</evidence>
<dbReference type="FunFam" id="3.40.50.300:FF:000008">
    <property type="entry name" value="ATP-dependent RNA helicase RhlB"/>
    <property type="match status" value="1"/>
</dbReference>
<evidence type="ECO:0000259" key="13">
    <source>
        <dbReference type="PROSITE" id="PS51194"/>
    </source>
</evidence>
<feature type="compositionally biased region" description="Gly residues" evidence="11">
    <location>
        <begin position="583"/>
        <end position="592"/>
    </location>
</feature>
<evidence type="ECO:0000256" key="8">
    <source>
        <dbReference type="ARBA" id="ARBA00047984"/>
    </source>
</evidence>
<feature type="compositionally biased region" description="Polar residues" evidence="11">
    <location>
        <begin position="597"/>
        <end position="611"/>
    </location>
</feature>
<dbReference type="InterPro" id="IPR027417">
    <property type="entry name" value="P-loop_NTPase"/>
</dbReference>
<dbReference type="CDD" id="cd18787">
    <property type="entry name" value="SF2_C_DEAD"/>
    <property type="match status" value="1"/>
</dbReference>
<dbReference type="PROSITE" id="PS51192">
    <property type="entry name" value="HELICASE_ATP_BIND_1"/>
    <property type="match status" value="1"/>
</dbReference>
<dbReference type="InterPro" id="IPR000629">
    <property type="entry name" value="RNA-helicase_DEAD-box_CS"/>
</dbReference>
<keyword evidence="5 10" id="KW-0067">ATP-binding</keyword>
<proteinExistence type="evidence at transcript level"/>
<sequence length="628" mass="70475">MSHVVQNDVHGLGQRLAGLDLNKQSNQQGSRYIPPHLRGQQQVGPAGPQKNIIPQYFENPSRGGYQQNFNRGGGGGYNSQYQHQNYNGYSKNASYNGNQSNRGEQFLWNSERGSRWETNDALSNADWSKLLPRNERLEMELFTSAQSGINFDKYEDIPVEATGSNTPKSIETFDEANLGEIILTNISLAHYTKPTPVQKNSIPIIKAKRDLMACAQTGSGKTAAFLVPILSRIFEEGPFENPSNVRQGGKKKQYPIALVLAPTRELASQIYDESRKFVYRSCIRPCVVYGGADVSTQMRDIDRGCHLLVATPGRLVDMIQRGKVGLECIKFLVLDEADRMLDMGFEPQIREIVEKCDMPRTGERQTLMFSATFPKEIQMLARDFLDNYIFLAVGRVGSTSENITQKVVWVEEHDKREFLLDLLNASGPDSLTLVFVETKRGADALEQFLFRCPENYHATSIHGDRHQREREQALASFRVGTTPILVATAVAAKGLDIPNVKHVINFDMPSDIEEYVHRIGRTGRAGHTGLAISFFNDKNRNVARDLMDILAEAKQEIPSWLESMGYQAQQHQAAKKAQKTNRYGGGGGGFGGRDYQPTYNHQPAYQQNNYRGTGGRAHSNNSDDWWEK</sequence>
<feature type="short sequence motif" description="Q motif" evidence="9">
    <location>
        <begin position="171"/>
        <end position="199"/>
    </location>
</feature>
<keyword evidence="2 10" id="KW-0547">Nucleotide-binding</keyword>
<evidence type="ECO:0000256" key="11">
    <source>
        <dbReference type="SAM" id="MobiDB-lite"/>
    </source>
</evidence>
<evidence type="ECO:0000256" key="2">
    <source>
        <dbReference type="ARBA" id="ARBA00022741"/>
    </source>
</evidence>
<evidence type="ECO:0000259" key="12">
    <source>
        <dbReference type="PROSITE" id="PS51192"/>
    </source>
</evidence>
<dbReference type="SUPFAM" id="SSF52540">
    <property type="entry name" value="P-loop containing nucleoside triphosphate hydrolases"/>
    <property type="match status" value="1"/>
</dbReference>
<evidence type="ECO:0000259" key="14">
    <source>
        <dbReference type="PROSITE" id="PS51195"/>
    </source>
</evidence>
<evidence type="ECO:0000256" key="4">
    <source>
        <dbReference type="ARBA" id="ARBA00022806"/>
    </source>
</evidence>
<dbReference type="PANTHER" id="PTHR47958">
    <property type="entry name" value="ATP-DEPENDENT RNA HELICASE DBP3"/>
    <property type="match status" value="1"/>
</dbReference>
<feature type="domain" description="Helicase ATP-binding" evidence="12">
    <location>
        <begin position="202"/>
        <end position="391"/>
    </location>
</feature>
<dbReference type="EC" id="3.6.4.13" evidence="1"/>
<dbReference type="CDD" id="cd18051">
    <property type="entry name" value="DEADc_DDX3"/>
    <property type="match status" value="1"/>
</dbReference>
<dbReference type="FunFam" id="3.40.50.300:FF:000160">
    <property type="entry name" value="ATP-dependent RNA helicase DDX3X"/>
    <property type="match status" value="1"/>
</dbReference>
<evidence type="ECO:0000256" key="10">
    <source>
        <dbReference type="RuleBase" id="RU000492"/>
    </source>
</evidence>
<dbReference type="InterPro" id="IPR014014">
    <property type="entry name" value="RNA_helicase_DEAD_Q_motif"/>
</dbReference>
<organism evidence="15">
    <name type="scientific">Hydra vulgaris</name>
    <name type="common">Hydra</name>
    <name type="synonym">Hydra attenuata</name>
    <dbReference type="NCBI Taxonomy" id="6087"/>
    <lineage>
        <taxon>Eukaryota</taxon>
        <taxon>Metazoa</taxon>
        <taxon>Cnidaria</taxon>
        <taxon>Hydrozoa</taxon>
        <taxon>Hydroidolina</taxon>
        <taxon>Anthoathecata</taxon>
        <taxon>Aplanulata</taxon>
        <taxon>Hydridae</taxon>
        <taxon>Hydra</taxon>
    </lineage>
</organism>
<dbReference type="OrthoDB" id="196131at2759"/>
<dbReference type="Pfam" id="PF00271">
    <property type="entry name" value="Helicase_C"/>
    <property type="match status" value="1"/>
</dbReference>
<name>Q9GV14_HYDVU</name>
<feature type="domain" description="DEAD-box RNA helicase Q" evidence="14">
    <location>
        <begin position="171"/>
        <end position="199"/>
    </location>
</feature>
<protein>
    <recommendedName>
        <fullName evidence="1">RNA helicase</fullName>
        <ecNumber evidence="1">3.6.4.13</ecNumber>
    </recommendedName>
</protein>
<dbReference type="PROSITE" id="PS51194">
    <property type="entry name" value="HELICASE_CTER"/>
    <property type="match status" value="1"/>
</dbReference>
<dbReference type="EMBL" id="AB047381">
    <property type="protein sequence ID" value="BAB13306.1"/>
    <property type="molecule type" value="mRNA"/>
</dbReference>
<evidence type="ECO:0000256" key="6">
    <source>
        <dbReference type="ARBA" id="ARBA00022884"/>
    </source>
</evidence>
<dbReference type="GO" id="GO:0003723">
    <property type="term" value="F:RNA binding"/>
    <property type="evidence" value="ECO:0007669"/>
    <property type="project" value="UniProtKB-KW"/>
</dbReference>
<evidence type="ECO:0000256" key="7">
    <source>
        <dbReference type="ARBA" id="ARBA00024358"/>
    </source>
</evidence>
<comment type="catalytic activity">
    <reaction evidence="8">
        <text>ATP + H2O = ADP + phosphate + H(+)</text>
        <dbReference type="Rhea" id="RHEA:13065"/>
        <dbReference type="ChEBI" id="CHEBI:15377"/>
        <dbReference type="ChEBI" id="CHEBI:15378"/>
        <dbReference type="ChEBI" id="CHEBI:30616"/>
        <dbReference type="ChEBI" id="CHEBI:43474"/>
        <dbReference type="ChEBI" id="CHEBI:456216"/>
        <dbReference type="EC" id="3.6.4.13"/>
    </reaction>
</comment>
<evidence type="ECO:0000313" key="15">
    <source>
        <dbReference type="EMBL" id="BAB13306.1"/>
    </source>
</evidence>
<dbReference type="SMART" id="SM00490">
    <property type="entry name" value="HELICc"/>
    <property type="match status" value="1"/>
</dbReference>
<dbReference type="SMART" id="SM00487">
    <property type="entry name" value="DEXDc"/>
    <property type="match status" value="1"/>
</dbReference>
<dbReference type="AlphaFoldDB" id="Q9GV14"/>
<dbReference type="InterPro" id="IPR001650">
    <property type="entry name" value="Helicase_C-like"/>
</dbReference>
<evidence type="ECO:0000256" key="1">
    <source>
        <dbReference type="ARBA" id="ARBA00012552"/>
    </source>
</evidence>
<evidence type="ECO:0000256" key="9">
    <source>
        <dbReference type="PROSITE-ProRule" id="PRU00552"/>
    </source>
</evidence>